<sequence>MIRMSRNGNETAAISAFTFAARLSTIHPDQRWGGGRA</sequence>
<proteinExistence type="predicted"/>
<protein>
    <submittedName>
        <fullName evidence="1">Uncharacterized protein</fullName>
    </submittedName>
</protein>
<dbReference type="AlphaFoldDB" id="A0A6I8LN34"/>
<organism evidence="1 2">
    <name type="scientific">Amycolatopsis camponoti</name>
    <dbReference type="NCBI Taxonomy" id="2606593"/>
    <lineage>
        <taxon>Bacteria</taxon>
        <taxon>Bacillati</taxon>
        <taxon>Actinomycetota</taxon>
        <taxon>Actinomycetes</taxon>
        <taxon>Pseudonocardiales</taxon>
        <taxon>Pseudonocardiaceae</taxon>
        <taxon>Amycolatopsis</taxon>
    </lineage>
</organism>
<gene>
    <name evidence="1" type="ORF">AA23TX_02408</name>
</gene>
<evidence type="ECO:0000313" key="2">
    <source>
        <dbReference type="Proteomes" id="UP000399805"/>
    </source>
</evidence>
<keyword evidence="2" id="KW-1185">Reference proteome</keyword>
<dbReference type="Proteomes" id="UP000399805">
    <property type="component" value="Unassembled WGS sequence"/>
</dbReference>
<name>A0A6I8LN34_9PSEU</name>
<reference evidence="1 2" key="1">
    <citation type="submission" date="2019-09" db="EMBL/GenBank/DDBJ databases">
        <authorList>
            <person name="Leyn A S."/>
        </authorList>
    </citation>
    <scope>NUCLEOTIDE SEQUENCE [LARGE SCALE GENOMIC DNA]</scope>
    <source>
        <strain evidence="1">AA231_1</strain>
    </source>
</reference>
<evidence type="ECO:0000313" key="1">
    <source>
        <dbReference type="EMBL" id="VVJ17387.1"/>
    </source>
</evidence>
<dbReference type="EMBL" id="CABVGP010000001">
    <property type="protein sequence ID" value="VVJ17387.1"/>
    <property type="molecule type" value="Genomic_DNA"/>
</dbReference>
<accession>A0A6I8LN34</accession>